<dbReference type="Pfam" id="PF25324">
    <property type="entry name" value="DUF7881"/>
    <property type="match status" value="1"/>
</dbReference>
<name>A0A166PEK7_9EURO</name>
<dbReference type="Proteomes" id="UP000242877">
    <property type="component" value="Unassembled WGS sequence"/>
</dbReference>
<gene>
    <name evidence="3" type="ORF">AAP_01023</name>
</gene>
<dbReference type="OrthoDB" id="2142759at2759"/>
<dbReference type="VEuPathDB" id="FungiDB:AAP_01023"/>
<proteinExistence type="predicted"/>
<dbReference type="Pfam" id="PF13391">
    <property type="entry name" value="HNH_2"/>
    <property type="match status" value="1"/>
</dbReference>
<organism evidence="3 4">
    <name type="scientific">Ascosphaera apis ARSEF 7405</name>
    <dbReference type="NCBI Taxonomy" id="392613"/>
    <lineage>
        <taxon>Eukaryota</taxon>
        <taxon>Fungi</taxon>
        <taxon>Dikarya</taxon>
        <taxon>Ascomycota</taxon>
        <taxon>Pezizomycotina</taxon>
        <taxon>Eurotiomycetes</taxon>
        <taxon>Eurotiomycetidae</taxon>
        <taxon>Onygenales</taxon>
        <taxon>Ascosphaeraceae</taxon>
        <taxon>Ascosphaera</taxon>
    </lineage>
</organism>
<evidence type="ECO:0000313" key="3">
    <source>
        <dbReference type="EMBL" id="KZZ96250.1"/>
    </source>
</evidence>
<reference evidence="3 4" key="1">
    <citation type="journal article" date="2016" name="Genome Biol. Evol.">
        <title>Divergent and convergent evolution of fungal pathogenicity.</title>
        <authorList>
            <person name="Shang Y."/>
            <person name="Xiao G."/>
            <person name="Zheng P."/>
            <person name="Cen K."/>
            <person name="Zhan S."/>
            <person name="Wang C."/>
        </authorList>
    </citation>
    <scope>NUCLEOTIDE SEQUENCE [LARGE SCALE GENOMIC DNA]</scope>
    <source>
        <strain evidence="3 4">ARSEF 7405</strain>
    </source>
</reference>
<keyword evidence="4" id="KW-1185">Reference proteome</keyword>
<evidence type="ECO:0000259" key="2">
    <source>
        <dbReference type="Pfam" id="PF25324"/>
    </source>
</evidence>
<dbReference type="AlphaFoldDB" id="A0A166PEK7"/>
<feature type="domain" description="HNH nuclease" evidence="1">
    <location>
        <begin position="116"/>
        <end position="194"/>
    </location>
</feature>
<accession>A0A166PEK7</accession>
<feature type="domain" description="DUF7881" evidence="2">
    <location>
        <begin position="8"/>
        <end position="82"/>
    </location>
</feature>
<dbReference type="InterPro" id="IPR003615">
    <property type="entry name" value="HNH_nuc"/>
</dbReference>
<evidence type="ECO:0000259" key="1">
    <source>
        <dbReference type="Pfam" id="PF13391"/>
    </source>
</evidence>
<evidence type="ECO:0000313" key="4">
    <source>
        <dbReference type="Proteomes" id="UP000242877"/>
    </source>
</evidence>
<protein>
    <submittedName>
        <fullName evidence="3">Uncharacterized protein</fullName>
    </submittedName>
</protein>
<sequence>MSKDRTVGRNVFLYNGKTGEALGGLEQQGSFTEANLLWVLEKILLVCDAPFVVVNRDTDKQVKQKDRPLVPGYYGVFCDGTMTLTDEPWLPRISCYSVSGLDNNFRDSVRARDGRCVVSGIVNELAPRGRWDSFEVGHVFPLEWESVWTDEKYGRWIKGNDSVESIAQMNSPQNGILLTSNLRRWFDQYLFSINPDDDYKVTVFCKDIFKIDGKKLDKVCRQNEDPNRVSKEILRWHFRQAVLANMRGVGEPTFETDFPPGSDRLSAMRDGPYGKERLEKTLDIRMKWASLNR</sequence>
<dbReference type="EMBL" id="AZGZ01000003">
    <property type="protein sequence ID" value="KZZ96250.1"/>
    <property type="molecule type" value="Genomic_DNA"/>
</dbReference>
<comment type="caution">
    <text evidence="3">The sequence shown here is derived from an EMBL/GenBank/DDBJ whole genome shotgun (WGS) entry which is preliminary data.</text>
</comment>
<dbReference type="InterPro" id="IPR057203">
    <property type="entry name" value="DUF7881"/>
</dbReference>